<name>A0A2R7YRN9_9ACTN</name>
<evidence type="ECO:0000256" key="3">
    <source>
        <dbReference type="ARBA" id="ARBA00022801"/>
    </source>
</evidence>
<evidence type="ECO:0000256" key="4">
    <source>
        <dbReference type="ARBA" id="ARBA00022989"/>
    </source>
</evidence>
<keyword evidence="3" id="KW-0378">Hydrolase</keyword>
<proteinExistence type="predicted"/>
<organism evidence="8 9">
    <name type="scientific">Nocardioides currus</name>
    <dbReference type="NCBI Taxonomy" id="2133958"/>
    <lineage>
        <taxon>Bacteria</taxon>
        <taxon>Bacillati</taxon>
        <taxon>Actinomycetota</taxon>
        <taxon>Actinomycetes</taxon>
        <taxon>Propionibacteriales</taxon>
        <taxon>Nocardioidaceae</taxon>
        <taxon>Nocardioides</taxon>
    </lineage>
</organism>
<dbReference type="Pfam" id="PF05875">
    <property type="entry name" value="Ceramidase"/>
    <property type="match status" value="1"/>
</dbReference>
<dbReference type="Proteomes" id="UP000244867">
    <property type="component" value="Unassembled WGS sequence"/>
</dbReference>
<comment type="caution">
    <text evidence="8">The sequence shown here is derived from an EMBL/GenBank/DDBJ whole genome shotgun (WGS) entry which is preliminary data.</text>
</comment>
<gene>
    <name evidence="8" type="ORF">C7S10_21445</name>
</gene>
<feature type="transmembrane region" description="Helical" evidence="7">
    <location>
        <begin position="59"/>
        <end position="81"/>
    </location>
</feature>
<keyword evidence="2 7" id="KW-0812">Transmembrane</keyword>
<evidence type="ECO:0000256" key="5">
    <source>
        <dbReference type="ARBA" id="ARBA00023136"/>
    </source>
</evidence>
<dbReference type="GO" id="GO:0016020">
    <property type="term" value="C:membrane"/>
    <property type="evidence" value="ECO:0007669"/>
    <property type="project" value="UniProtKB-SubCell"/>
</dbReference>
<dbReference type="OrthoDB" id="326451at2"/>
<evidence type="ECO:0000256" key="2">
    <source>
        <dbReference type="ARBA" id="ARBA00022692"/>
    </source>
</evidence>
<dbReference type="GO" id="GO:0006672">
    <property type="term" value="P:ceramide metabolic process"/>
    <property type="evidence" value="ECO:0007669"/>
    <property type="project" value="InterPro"/>
</dbReference>
<feature type="binding site" evidence="6">
    <location>
        <position position="105"/>
    </location>
    <ligand>
        <name>Zn(2+)</name>
        <dbReference type="ChEBI" id="CHEBI:29105"/>
        <note>catalytic</note>
    </ligand>
</feature>
<comment type="cofactor">
    <cofactor evidence="6">
        <name>Zn(2+)</name>
        <dbReference type="ChEBI" id="CHEBI:29105"/>
    </cofactor>
</comment>
<feature type="transmembrane region" description="Helical" evidence="7">
    <location>
        <begin position="113"/>
        <end position="133"/>
    </location>
</feature>
<sequence>MQSTRPLVVTGAVAVLSVGLLVAAVGQAWLGPDVGRGSNFCEAARSGAVLQPANSWSNLGFVLAGLAIAAHAGSTAAAGSVMPRRLQTALACIVVLLGPGSAAMHATQSELGGHLDLLSMYLVAGFAAAYAWVRVARRGPAAFGVAYATCVLGCELAGLWSRPVPVVHVAGNLAFGVLLVAAVVLETVLWRRGETRRTISFGVAALASMLVAFVIWNASQHGWCDPHSLLQGHAAWHVLCAVAAYFLHRLYASERPTSPA</sequence>
<dbReference type="AlphaFoldDB" id="A0A2R7YRN9"/>
<keyword evidence="6" id="KW-0479">Metal-binding</keyword>
<feature type="transmembrane region" description="Helical" evidence="7">
    <location>
        <begin position="201"/>
        <end position="219"/>
    </location>
</feature>
<feature type="transmembrane region" description="Helical" evidence="7">
    <location>
        <begin position="234"/>
        <end position="252"/>
    </location>
</feature>
<dbReference type="GO" id="GO:0046872">
    <property type="term" value="F:metal ion binding"/>
    <property type="evidence" value="ECO:0007669"/>
    <property type="project" value="UniProtKB-KW"/>
</dbReference>
<evidence type="ECO:0000313" key="8">
    <source>
        <dbReference type="EMBL" id="PUA79042.1"/>
    </source>
</evidence>
<feature type="binding site" evidence="6">
    <location>
        <position position="233"/>
    </location>
    <ligand>
        <name>Zn(2+)</name>
        <dbReference type="ChEBI" id="CHEBI:29105"/>
        <note>catalytic</note>
    </ligand>
</feature>
<feature type="transmembrane region" description="Helical" evidence="7">
    <location>
        <begin position="166"/>
        <end position="189"/>
    </location>
</feature>
<dbReference type="EMBL" id="PYXZ01000013">
    <property type="protein sequence ID" value="PUA79042.1"/>
    <property type="molecule type" value="Genomic_DNA"/>
</dbReference>
<evidence type="ECO:0000313" key="9">
    <source>
        <dbReference type="Proteomes" id="UP000244867"/>
    </source>
</evidence>
<dbReference type="RefSeq" id="WP_108346884.1">
    <property type="nucleotide sequence ID" value="NZ_PYXZ01000013.1"/>
</dbReference>
<feature type="transmembrane region" description="Helical" evidence="7">
    <location>
        <begin position="7"/>
        <end position="30"/>
    </location>
</feature>
<comment type="subcellular location">
    <subcellularLocation>
        <location evidence="1">Membrane</location>
        <topology evidence="1">Multi-pass membrane protein</topology>
    </subcellularLocation>
</comment>
<evidence type="ECO:0000256" key="1">
    <source>
        <dbReference type="ARBA" id="ARBA00004141"/>
    </source>
</evidence>
<accession>A0A2R7YRN9</accession>
<dbReference type="GO" id="GO:0016811">
    <property type="term" value="F:hydrolase activity, acting on carbon-nitrogen (but not peptide) bonds, in linear amides"/>
    <property type="evidence" value="ECO:0007669"/>
    <property type="project" value="InterPro"/>
</dbReference>
<feature type="transmembrane region" description="Helical" evidence="7">
    <location>
        <begin position="88"/>
        <end position="107"/>
    </location>
</feature>
<keyword evidence="6" id="KW-0862">Zinc</keyword>
<feature type="binding site" evidence="6">
    <location>
        <position position="237"/>
    </location>
    <ligand>
        <name>Zn(2+)</name>
        <dbReference type="ChEBI" id="CHEBI:29105"/>
        <note>catalytic</note>
    </ligand>
</feature>
<evidence type="ECO:0008006" key="10">
    <source>
        <dbReference type="Google" id="ProtNLM"/>
    </source>
</evidence>
<keyword evidence="4 7" id="KW-1133">Transmembrane helix</keyword>
<evidence type="ECO:0000256" key="6">
    <source>
        <dbReference type="PIRSR" id="PIRSR608901-2"/>
    </source>
</evidence>
<protein>
    <recommendedName>
        <fullName evidence="10">Ceramidase</fullName>
    </recommendedName>
</protein>
<evidence type="ECO:0000256" key="7">
    <source>
        <dbReference type="SAM" id="Phobius"/>
    </source>
</evidence>
<keyword evidence="9" id="KW-1185">Reference proteome</keyword>
<reference evidence="8 9" key="1">
    <citation type="submission" date="2018-03" db="EMBL/GenBank/DDBJ databases">
        <authorList>
            <person name="Keele B.F."/>
        </authorList>
    </citation>
    <scope>NUCLEOTIDE SEQUENCE [LARGE SCALE GENOMIC DNA]</scope>
    <source>
        <strain evidence="8 9">IB-3</strain>
    </source>
</reference>
<feature type="transmembrane region" description="Helical" evidence="7">
    <location>
        <begin position="140"/>
        <end position="160"/>
    </location>
</feature>
<dbReference type="InterPro" id="IPR008901">
    <property type="entry name" value="ACER"/>
</dbReference>
<keyword evidence="5 7" id="KW-0472">Membrane</keyword>